<proteinExistence type="predicted"/>
<accession>A0AA37VBA9</accession>
<feature type="transmembrane region" description="Helical" evidence="1">
    <location>
        <begin position="175"/>
        <end position="196"/>
    </location>
</feature>
<evidence type="ECO:0000313" key="2">
    <source>
        <dbReference type="EMBL" id="GLC26233.1"/>
    </source>
</evidence>
<keyword evidence="1" id="KW-1133">Transmembrane helix</keyword>
<evidence type="ECO:0000256" key="1">
    <source>
        <dbReference type="SAM" id="Phobius"/>
    </source>
</evidence>
<gene>
    <name evidence="2" type="ORF">rosag_27460</name>
</gene>
<dbReference type="EMBL" id="BRXS01000004">
    <property type="protein sequence ID" value="GLC26233.1"/>
    <property type="molecule type" value="Genomic_DNA"/>
</dbReference>
<dbReference type="AlphaFoldDB" id="A0AA37VBA9"/>
<keyword evidence="1" id="KW-0812">Transmembrane</keyword>
<dbReference type="Proteomes" id="UP001161325">
    <property type="component" value="Unassembled WGS sequence"/>
</dbReference>
<reference evidence="2" key="1">
    <citation type="submission" date="2022-08" db="EMBL/GenBank/DDBJ databases">
        <title>Draft genome sequencing of Roseisolibacter agri AW1220.</title>
        <authorList>
            <person name="Tobiishi Y."/>
            <person name="Tonouchi A."/>
        </authorList>
    </citation>
    <scope>NUCLEOTIDE SEQUENCE</scope>
    <source>
        <strain evidence="2">AW1220</strain>
    </source>
</reference>
<keyword evidence="3" id="KW-1185">Reference proteome</keyword>
<protein>
    <submittedName>
        <fullName evidence="2">Uncharacterized protein</fullName>
    </submittedName>
</protein>
<feature type="transmembrane region" description="Helical" evidence="1">
    <location>
        <begin position="151"/>
        <end position="169"/>
    </location>
</feature>
<sequence>MPDPRFTDDERALILRRAAELQQRQGDAVHALSELERDAAAAGIDPLLVRRVARELAPGAGAETDTRQDATSDARVVVRRRVEEARTPLASGAVLGAIRRHSPVLGEVRALGHGFEWRYDTGYSASSVVLTPSGAGGVDVEVTGRFEGRQIVMHLVPAAAAALATLGGLGELSGLAVAAIGAGTLAAGLTASRLLWRRVARREQGRLERMADAVADALAHDATSDDTPVLPREPR</sequence>
<organism evidence="2 3">
    <name type="scientific">Roseisolibacter agri</name>
    <dbReference type="NCBI Taxonomy" id="2014610"/>
    <lineage>
        <taxon>Bacteria</taxon>
        <taxon>Pseudomonadati</taxon>
        <taxon>Gemmatimonadota</taxon>
        <taxon>Gemmatimonadia</taxon>
        <taxon>Gemmatimonadales</taxon>
        <taxon>Gemmatimonadaceae</taxon>
        <taxon>Roseisolibacter</taxon>
    </lineage>
</organism>
<name>A0AA37VBA9_9BACT</name>
<comment type="caution">
    <text evidence="2">The sequence shown here is derived from an EMBL/GenBank/DDBJ whole genome shotgun (WGS) entry which is preliminary data.</text>
</comment>
<dbReference type="RefSeq" id="WP_284350691.1">
    <property type="nucleotide sequence ID" value="NZ_BRXS01000004.1"/>
</dbReference>
<evidence type="ECO:0000313" key="3">
    <source>
        <dbReference type="Proteomes" id="UP001161325"/>
    </source>
</evidence>
<keyword evidence="1" id="KW-0472">Membrane</keyword>